<evidence type="ECO:0000313" key="1">
    <source>
        <dbReference type="EMBL" id="AQX52468.1"/>
    </source>
</evidence>
<evidence type="ECO:0000313" key="3">
    <source>
        <dbReference type="Proteomes" id="UP000189738"/>
    </source>
</evidence>
<accession>A0A494J1H4</accession>
<sequence length="79" mass="8976">MTSTTNARMLAFRDILKQTGRIKLYSEFDDKLCIVRSTISKIRTGGYDVHFTVEHINIAVKSFGANANYLFGVSDKPFR</sequence>
<dbReference type="AlphaFoldDB" id="A0A494J1H4"/>
<dbReference type="EMBL" id="CP014339">
    <property type="protein sequence ID" value="AQX52468.1"/>
    <property type="molecule type" value="Genomic_DNA"/>
</dbReference>
<dbReference type="EMBL" id="MAHS01000016">
    <property type="protein sequence ID" value="OPB47215.1"/>
    <property type="molecule type" value="Genomic_DNA"/>
</dbReference>
<organism evidence="2">
    <name type="scientific">Elizabethkingia anophelis</name>
    <dbReference type="NCBI Taxonomy" id="1117645"/>
    <lineage>
        <taxon>Bacteria</taxon>
        <taxon>Pseudomonadati</taxon>
        <taxon>Bacteroidota</taxon>
        <taxon>Flavobacteriia</taxon>
        <taxon>Flavobacteriales</taxon>
        <taxon>Weeksellaceae</taxon>
        <taxon>Elizabethkingia</taxon>
    </lineage>
</organism>
<dbReference type="Proteomes" id="UP000189738">
    <property type="component" value="Chromosome"/>
</dbReference>
<evidence type="ECO:0008006" key="4">
    <source>
        <dbReference type="Google" id="ProtNLM"/>
    </source>
</evidence>
<proteinExistence type="predicted"/>
<evidence type="ECO:0000313" key="2">
    <source>
        <dbReference type="EMBL" id="OPB47215.1"/>
    </source>
</evidence>
<reference evidence="2" key="2">
    <citation type="submission" date="2016-06" db="EMBL/GenBank/DDBJ databases">
        <authorList>
            <person name="Nicholson A.C."/>
        </authorList>
    </citation>
    <scope>NUCLEOTIDE SEQUENCE [LARGE SCALE GENOMIC DNA]</scope>
    <source>
        <strain evidence="2">E6809</strain>
    </source>
</reference>
<reference evidence="1 3" key="1">
    <citation type="submission" date="2016-02" db="EMBL/GenBank/DDBJ databases">
        <authorList>
            <person name="Nicholson A.C."/>
            <person name="Humrighouse B.W."/>
            <person name="Loparev V."/>
            <person name="Emery B."/>
            <person name="Graziano J."/>
            <person name="McQuiston J.R."/>
        </authorList>
    </citation>
    <scope>NUCLEOTIDE SEQUENCE [LARGE SCALE GENOMIC DNA]</scope>
    <source>
        <strain evidence="1 3">E6809</strain>
    </source>
</reference>
<name>A0A494J1H4_9FLAO</name>
<protein>
    <recommendedName>
        <fullName evidence="4">Transcriptional regulator</fullName>
    </recommendedName>
</protein>
<gene>
    <name evidence="1" type="ORF">AYC66_18070</name>
    <name evidence="2" type="ORF">BAY09_08465</name>
</gene>